<reference evidence="1" key="2">
    <citation type="journal article" date="2015" name="Fish Shellfish Immunol.">
        <title>Early steps in the European eel (Anguilla anguilla)-Vibrio vulnificus interaction in the gills: Role of the RtxA13 toxin.</title>
        <authorList>
            <person name="Callol A."/>
            <person name="Pajuelo D."/>
            <person name="Ebbesson L."/>
            <person name="Teles M."/>
            <person name="MacKenzie S."/>
            <person name="Amaro C."/>
        </authorList>
    </citation>
    <scope>NUCLEOTIDE SEQUENCE</scope>
</reference>
<accession>A0A0E9VMU1</accession>
<sequence length="20" mass="2561">MTEHWLKLFRLKHIKTQGFF</sequence>
<dbReference type="EMBL" id="GBXM01029210">
    <property type="protein sequence ID" value="JAH79367.1"/>
    <property type="molecule type" value="Transcribed_RNA"/>
</dbReference>
<reference evidence="1" key="1">
    <citation type="submission" date="2014-11" db="EMBL/GenBank/DDBJ databases">
        <authorList>
            <person name="Amaro Gonzalez C."/>
        </authorList>
    </citation>
    <scope>NUCLEOTIDE SEQUENCE</scope>
</reference>
<protein>
    <submittedName>
        <fullName evidence="1">Uncharacterized protein</fullName>
    </submittedName>
</protein>
<organism evidence="1">
    <name type="scientific">Anguilla anguilla</name>
    <name type="common">European freshwater eel</name>
    <name type="synonym">Muraena anguilla</name>
    <dbReference type="NCBI Taxonomy" id="7936"/>
    <lineage>
        <taxon>Eukaryota</taxon>
        <taxon>Metazoa</taxon>
        <taxon>Chordata</taxon>
        <taxon>Craniata</taxon>
        <taxon>Vertebrata</taxon>
        <taxon>Euteleostomi</taxon>
        <taxon>Actinopterygii</taxon>
        <taxon>Neopterygii</taxon>
        <taxon>Teleostei</taxon>
        <taxon>Anguilliformes</taxon>
        <taxon>Anguillidae</taxon>
        <taxon>Anguilla</taxon>
    </lineage>
</organism>
<evidence type="ECO:0000313" key="1">
    <source>
        <dbReference type="EMBL" id="JAH79367.1"/>
    </source>
</evidence>
<dbReference type="AlphaFoldDB" id="A0A0E9VMU1"/>
<name>A0A0E9VMU1_ANGAN</name>
<proteinExistence type="predicted"/>